<dbReference type="EMBL" id="CP087880">
    <property type="protein sequence ID" value="UGS43825.1"/>
    <property type="molecule type" value="Genomic_DNA"/>
</dbReference>
<name>A0ABY3SDV2_9ENTR</name>
<evidence type="ECO:0000313" key="3">
    <source>
        <dbReference type="Proteomes" id="UP001199659"/>
    </source>
</evidence>
<evidence type="ECO:0000313" key="2">
    <source>
        <dbReference type="EMBL" id="UGS43825.1"/>
    </source>
</evidence>
<dbReference type="Proteomes" id="UP001199659">
    <property type="component" value="Chromosome"/>
</dbReference>
<keyword evidence="3" id="KW-1185">Reference proteome</keyword>
<feature type="transmembrane region" description="Helical" evidence="1">
    <location>
        <begin position="7"/>
        <end position="26"/>
    </location>
</feature>
<organism evidence="2 3">
    <name type="scientific">Pseudocitrobacter corydidari</name>
    <dbReference type="NCBI Taxonomy" id="2891570"/>
    <lineage>
        <taxon>Bacteria</taxon>
        <taxon>Pseudomonadati</taxon>
        <taxon>Pseudomonadota</taxon>
        <taxon>Gammaproteobacteria</taxon>
        <taxon>Enterobacterales</taxon>
        <taxon>Enterobacteriaceae</taxon>
        <taxon>Pseudocitrobacter</taxon>
    </lineage>
</organism>
<feature type="transmembrane region" description="Helical" evidence="1">
    <location>
        <begin position="38"/>
        <end position="57"/>
    </location>
</feature>
<evidence type="ECO:0000256" key="1">
    <source>
        <dbReference type="SAM" id="Phobius"/>
    </source>
</evidence>
<keyword evidence="1" id="KW-0812">Transmembrane</keyword>
<gene>
    <name evidence="2" type="ORF">G163CM_46080</name>
</gene>
<accession>A0ABY3SDV2</accession>
<reference evidence="2 3" key="1">
    <citation type="journal article" date="2022" name="Int. J. Syst. Evol. Microbiol.">
        <title>Pseudocitrobacter corydidari sp. nov., isolated from the Asian emerald cockroach Corydidarum magnifica.</title>
        <authorList>
            <person name="Guzman J."/>
            <person name="Poehlein A."/>
            <person name="Glaeser S.P."/>
            <person name="Schwengers O."/>
            <person name="Blom J."/>
            <person name="Hollensteiner J."/>
            <person name="Kampfer P."/>
            <person name="Vilcinskas A."/>
        </authorList>
    </citation>
    <scope>NUCLEOTIDE SEQUENCE [LARGE SCALE GENOMIC DNA]</scope>
    <source>
        <strain evidence="2">G163CM</strain>
    </source>
</reference>
<sequence>MKGNKRYQNLMAIIFVVCFFFNLPFSQPLYKDGSVVEVFVVLASFFYMMAFPFFYFFENKCRDKV</sequence>
<keyword evidence="1" id="KW-1133">Transmembrane helix</keyword>
<keyword evidence="1" id="KW-0472">Membrane</keyword>
<protein>
    <submittedName>
        <fullName evidence="2">Uncharacterized protein</fullName>
    </submittedName>
</protein>
<proteinExistence type="predicted"/>